<dbReference type="Proteomes" id="UP001266305">
    <property type="component" value="Unassembled WGS sequence"/>
</dbReference>
<proteinExistence type="predicted"/>
<keyword evidence="2" id="KW-1185">Reference proteome</keyword>
<evidence type="ECO:0000313" key="2">
    <source>
        <dbReference type="Proteomes" id="UP001266305"/>
    </source>
</evidence>
<protein>
    <submittedName>
        <fullName evidence="1">Uncharacterized protein</fullName>
    </submittedName>
</protein>
<accession>A0ABQ9TYV3</accession>
<dbReference type="EMBL" id="JASSZA010000018">
    <property type="protein sequence ID" value="KAK2089983.1"/>
    <property type="molecule type" value="Genomic_DNA"/>
</dbReference>
<gene>
    <name evidence="1" type="ORF">P7K49_032649</name>
</gene>
<sequence>MKGHSGVRRARSWGRHQVIHSSRLWSPLQVPSRSCSWSSPPCVPGILGTYSQSSSRMRPCPVLPIASATSGRGLSSKVSARLGTDGCLHGLHTEGGVVGSARAGGWGALTALYQEGGGEKHFALLT</sequence>
<organism evidence="1 2">
    <name type="scientific">Saguinus oedipus</name>
    <name type="common">Cotton-top tamarin</name>
    <name type="synonym">Oedipomidas oedipus</name>
    <dbReference type="NCBI Taxonomy" id="9490"/>
    <lineage>
        <taxon>Eukaryota</taxon>
        <taxon>Metazoa</taxon>
        <taxon>Chordata</taxon>
        <taxon>Craniata</taxon>
        <taxon>Vertebrata</taxon>
        <taxon>Euteleostomi</taxon>
        <taxon>Mammalia</taxon>
        <taxon>Eutheria</taxon>
        <taxon>Euarchontoglires</taxon>
        <taxon>Primates</taxon>
        <taxon>Haplorrhini</taxon>
        <taxon>Platyrrhini</taxon>
        <taxon>Cebidae</taxon>
        <taxon>Callitrichinae</taxon>
        <taxon>Saguinus</taxon>
    </lineage>
</organism>
<evidence type="ECO:0000313" key="1">
    <source>
        <dbReference type="EMBL" id="KAK2089983.1"/>
    </source>
</evidence>
<name>A0ABQ9TYV3_SAGOE</name>
<reference evidence="1 2" key="1">
    <citation type="submission" date="2023-05" db="EMBL/GenBank/DDBJ databases">
        <title>B98-5 Cell Line De Novo Hybrid Assembly: An Optical Mapping Approach.</title>
        <authorList>
            <person name="Kananen K."/>
            <person name="Auerbach J.A."/>
            <person name="Kautto E."/>
            <person name="Blachly J.S."/>
        </authorList>
    </citation>
    <scope>NUCLEOTIDE SEQUENCE [LARGE SCALE GENOMIC DNA]</scope>
    <source>
        <strain evidence="1">B95-8</strain>
        <tissue evidence="1">Cell line</tissue>
    </source>
</reference>
<comment type="caution">
    <text evidence="1">The sequence shown here is derived from an EMBL/GenBank/DDBJ whole genome shotgun (WGS) entry which is preliminary data.</text>
</comment>